<accession>A0A8T0QCX4</accession>
<feature type="transmembrane region" description="Helical" evidence="1">
    <location>
        <begin position="6"/>
        <end position="27"/>
    </location>
</feature>
<evidence type="ECO:0000256" key="1">
    <source>
        <dbReference type="SAM" id="Phobius"/>
    </source>
</evidence>
<keyword evidence="1" id="KW-0472">Membrane</keyword>
<dbReference type="EMBL" id="CM029049">
    <property type="protein sequence ID" value="KAG2570679.1"/>
    <property type="molecule type" value="Genomic_DNA"/>
</dbReference>
<keyword evidence="3" id="KW-1185">Reference proteome</keyword>
<name>A0A8T0QCX4_PANVG</name>
<evidence type="ECO:0000313" key="3">
    <source>
        <dbReference type="Proteomes" id="UP000823388"/>
    </source>
</evidence>
<dbReference type="Proteomes" id="UP000823388">
    <property type="component" value="Chromosome 7K"/>
</dbReference>
<proteinExistence type="predicted"/>
<keyword evidence="1" id="KW-1133">Transmembrane helix</keyword>
<protein>
    <submittedName>
        <fullName evidence="2">Uncharacterized protein</fullName>
    </submittedName>
</protein>
<keyword evidence="1" id="KW-0812">Transmembrane</keyword>
<feature type="transmembrane region" description="Helical" evidence="1">
    <location>
        <begin position="58"/>
        <end position="80"/>
    </location>
</feature>
<dbReference type="AlphaFoldDB" id="A0A8T0QCX4"/>
<sequence length="132" mass="15105">MGSNNTTTIIISIIIIVVDTVIISGAMKIRINQSVKIPVLYDFNKWIIRLSNKEHFHAINNACECTLFAACGFVYFFFFAECGYTSPMMPFCKGWMCKAECWTEAKLLVAKVMEHKCMKGGIKGWCYCRFCR</sequence>
<organism evidence="2 3">
    <name type="scientific">Panicum virgatum</name>
    <name type="common">Blackwell switchgrass</name>
    <dbReference type="NCBI Taxonomy" id="38727"/>
    <lineage>
        <taxon>Eukaryota</taxon>
        <taxon>Viridiplantae</taxon>
        <taxon>Streptophyta</taxon>
        <taxon>Embryophyta</taxon>
        <taxon>Tracheophyta</taxon>
        <taxon>Spermatophyta</taxon>
        <taxon>Magnoliopsida</taxon>
        <taxon>Liliopsida</taxon>
        <taxon>Poales</taxon>
        <taxon>Poaceae</taxon>
        <taxon>PACMAD clade</taxon>
        <taxon>Panicoideae</taxon>
        <taxon>Panicodae</taxon>
        <taxon>Paniceae</taxon>
        <taxon>Panicinae</taxon>
        <taxon>Panicum</taxon>
        <taxon>Panicum sect. Hiantes</taxon>
    </lineage>
</organism>
<gene>
    <name evidence="2" type="ORF">PVAP13_7KG095527</name>
</gene>
<reference evidence="2" key="1">
    <citation type="submission" date="2020-05" db="EMBL/GenBank/DDBJ databases">
        <title>WGS assembly of Panicum virgatum.</title>
        <authorList>
            <person name="Lovell J.T."/>
            <person name="Jenkins J."/>
            <person name="Shu S."/>
            <person name="Juenger T.E."/>
            <person name="Schmutz J."/>
        </authorList>
    </citation>
    <scope>NUCLEOTIDE SEQUENCE</scope>
    <source>
        <strain evidence="2">AP13</strain>
    </source>
</reference>
<evidence type="ECO:0000313" key="2">
    <source>
        <dbReference type="EMBL" id="KAG2570679.1"/>
    </source>
</evidence>
<comment type="caution">
    <text evidence="2">The sequence shown here is derived from an EMBL/GenBank/DDBJ whole genome shotgun (WGS) entry which is preliminary data.</text>
</comment>